<dbReference type="RefSeq" id="WP_377058667.1">
    <property type="nucleotide sequence ID" value="NZ_JBHLUU010000114.1"/>
</dbReference>
<evidence type="ECO:0000313" key="1">
    <source>
        <dbReference type="EMBL" id="MFC0476925.1"/>
    </source>
</evidence>
<dbReference type="EMBL" id="JBHLUU010000114">
    <property type="protein sequence ID" value="MFC0476925.1"/>
    <property type="molecule type" value="Genomic_DNA"/>
</dbReference>
<organism evidence="1 2">
    <name type="scientific">Robertmurraya beringensis</name>
    <dbReference type="NCBI Taxonomy" id="641660"/>
    <lineage>
        <taxon>Bacteria</taxon>
        <taxon>Bacillati</taxon>
        <taxon>Bacillota</taxon>
        <taxon>Bacilli</taxon>
        <taxon>Bacillales</taxon>
        <taxon>Bacillaceae</taxon>
        <taxon>Robertmurraya</taxon>
    </lineage>
</organism>
<dbReference type="Proteomes" id="UP001589738">
    <property type="component" value="Unassembled WGS sequence"/>
</dbReference>
<comment type="caution">
    <text evidence="1">The sequence shown here is derived from an EMBL/GenBank/DDBJ whole genome shotgun (WGS) entry which is preliminary data.</text>
</comment>
<protein>
    <submittedName>
        <fullName evidence="1">Uncharacterized protein</fullName>
    </submittedName>
</protein>
<keyword evidence="2" id="KW-1185">Reference proteome</keyword>
<gene>
    <name evidence="1" type="ORF">ACFFHF_17110</name>
</gene>
<name>A0ABV6KUC3_9BACI</name>
<evidence type="ECO:0000313" key="2">
    <source>
        <dbReference type="Proteomes" id="UP001589738"/>
    </source>
</evidence>
<sequence length="349" mass="40661">MRALSQREVEDIMSSLSEDQRSYIIKHTKQSKKSKWIETLAKKKGIVLSENMSLEVVEDKLDEWMLVDVLDGGYGNRPYECECGKSLRFQYIVYHKGDDKTYKLGETCFEHYTDLQPEVLKDILKGFHHVDLERDEILLKLKQKRYPDLTKYLVIDSIPAELKKQIQLLIPLSNSQLGNIQHLMNEHDLQIKRNEVYKGLTSQQLLVFNSLDSKEKVEVLTTISNRTGYLVDKEDAEMIGDPGIIQFASVHLPLLKRHIKIFKKFVEELERKEWEDAKERARAVDYATLIENHKYHFKKLLELENVMSPGLRQECEEMKQSIKSIKNGGTIDYESFSVILNNLLTALKI</sequence>
<accession>A0ABV6KUC3</accession>
<reference evidence="1 2" key="1">
    <citation type="submission" date="2024-09" db="EMBL/GenBank/DDBJ databases">
        <authorList>
            <person name="Sun Q."/>
            <person name="Mori K."/>
        </authorList>
    </citation>
    <scope>NUCLEOTIDE SEQUENCE [LARGE SCALE GENOMIC DNA]</scope>
    <source>
        <strain evidence="1 2">CGMCC 1.9126</strain>
    </source>
</reference>
<proteinExistence type="predicted"/>